<dbReference type="InterPro" id="IPR042097">
    <property type="entry name" value="Aminopeptidase_N-like_N_sf"/>
</dbReference>
<evidence type="ECO:0000259" key="16">
    <source>
        <dbReference type="Pfam" id="PF17900"/>
    </source>
</evidence>
<sequence length="883" mass="97601">MRRCRHGAPHVCFDEGVRNDNLTAEEARDRSALLRVGSYDVHVDLTHAADPERLAYPVRAAVRFEVLAADPAAQTTFIEYLHHSVEAITLNGRRLDPRTAVVGSRITLTGLERSNELVVHGFSLYSRSGEGLHRFLDPEDGRTYLYTQYEPADCRRVFPTFEQPDLKASFRFAVTAPRDWVVASNTPVEREEQDPVDESVSKRIFAPTQRISTYITTLLAGQYHAVSSMYQPSADTAVDGVEPKPMTLYCRQALAAHLPARELFELVGAGLDFFQVLFDLAYPFPQYDQAFVPEYNLGAMENPGLVTFTENYLHPGGATEAQREARANVIMHEMSHMWFGDLVTMSWWSDLWLKESFAEFMGALGAERAGGFDQAWVSFAHGRKAWAYRQDAYSTTHPIVADIPDVEAAKQNFDGITYAKGASVLKQLVAHVGFERFIGAARVYFRRHAWGTARLEDFLAALEESCGRDLGAWARQWLQTSGVSVLRQDGSRLIQELPEGVSPELGRAHTLHAGVFDEVDGTLCLREDRALEVPAGREGLDLELPDALDAAESAGLLLLNREDLTYAVTRVAPEQLDTALRAGHTLEAPLDRAVLGSALWTMLRDAQLTPSSYLDYALAGVRAENSATLLETTARHVHEAIEELCAPAQRPQPRSRAAEAFLTALEAAAPESDAQRILLHHVLILARTTEEALPVAEQVHAAWSEDPGAARWGGLELTDELAWSARLALALSGRLTAEDLDVALDARRNRHAEVGWNRARAAVPDAAAKQWAWERIFSGRLSNDELSAAAAGFADGPARLRAAYADRYFAALESVWAEHSIGMASRIVGGLFPDLDAVEDSPQRAGAWLAEHEQAPRALRRLVIEHREDALRVRRVRAACAGV</sequence>
<dbReference type="GO" id="GO:0016020">
    <property type="term" value="C:membrane"/>
    <property type="evidence" value="ECO:0007669"/>
    <property type="project" value="TreeGrafter"/>
</dbReference>
<dbReference type="InterPro" id="IPR024571">
    <property type="entry name" value="ERAP1-like_C_dom"/>
</dbReference>
<dbReference type="PRINTS" id="PR00756">
    <property type="entry name" value="ALADIPTASE"/>
</dbReference>
<dbReference type="Gene3D" id="1.10.390.10">
    <property type="entry name" value="Neutral Protease Domain 2"/>
    <property type="match status" value="1"/>
</dbReference>
<dbReference type="GO" id="GO:0006508">
    <property type="term" value="P:proteolysis"/>
    <property type="evidence" value="ECO:0007669"/>
    <property type="project" value="UniProtKB-KW"/>
</dbReference>
<dbReference type="PANTHER" id="PTHR11533:SF174">
    <property type="entry name" value="PUROMYCIN-SENSITIVE AMINOPEPTIDASE-RELATED"/>
    <property type="match status" value="1"/>
</dbReference>
<dbReference type="EMBL" id="LJBJ02000019">
    <property type="protein sequence ID" value="OAX51447.1"/>
    <property type="molecule type" value="Genomic_DNA"/>
</dbReference>
<dbReference type="InterPro" id="IPR050344">
    <property type="entry name" value="Peptidase_M1_aminopeptidases"/>
</dbReference>
<evidence type="ECO:0000256" key="8">
    <source>
        <dbReference type="ARBA" id="ARBA00022723"/>
    </source>
</evidence>
<gene>
    <name evidence="17" type="ORF">AN277_0208885</name>
</gene>
<feature type="domain" description="Peptidase M1 membrane alanine aminopeptidase" evidence="14">
    <location>
        <begin position="268"/>
        <end position="477"/>
    </location>
</feature>
<comment type="similarity">
    <text evidence="3">Belongs to the peptidase M1 family.</text>
</comment>
<feature type="domain" description="Aminopeptidase N-like N-terminal" evidence="16">
    <location>
        <begin position="131"/>
        <end position="215"/>
    </location>
</feature>
<dbReference type="InterPro" id="IPR012778">
    <property type="entry name" value="Pept_M1_aminopeptidase"/>
</dbReference>
<keyword evidence="9" id="KW-0378">Hydrolase</keyword>
<dbReference type="AlphaFoldDB" id="A0A199NRA1"/>
<dbReference type="Gene3D" id="2.60.40.1730">
    <property type="entry name" value="tricorn interacting facor f3 domain"/>
    <property type="match status" value="1"/>
</dbReference>
<keyword evidence="10" id="KW-0862">Zinc</keyword>
<keyword evidence="8" id="KW-0479">Metal-binding</keyword>
<evidence type="ECO:0000256" key="9">
    <source>
        <dbReference type="ARBA" id="ARBA00022801"/>
    </source>
</evidence>
<dbReference type="InterPro" id="IPR045357">
    <property type="entry name" value="Aminopeptidase_N-like_N"/>
</dbReference>
<evidence type="ECO:0000313" key="18">
    <source>
        <dbReference type="Proteomes" id="UP000053171"/>
    </source>
</evidence>
<evidence type="ECO:0000256" key="6">
    <source>
        <dbReference type="ARBA" id="ARBA00022438"/>
    </source>
</evidence>
<organism evidence="17 18">
    <name type="scientific">Rothia kristinae</name>
    <dbReference type="NCBI Taxonomy" id="37923"/>
    <lineage>
        <taxon>Bacteria</taxon>
        <taxon>Bacillati</taxon>
        <taxon>Actinomycetota</taxon>
        <taxon>Actinomycetes</taxon>
        <taxon>Micrococcales</taxon>
        <taxon>Micrococcaceae</taxon>
        <taxon>Rothia</taxon>
    </lineage>
</organism>
<comment type="cofactor">
    <cofactor evidence="2">
        <name>Zn(2+)</name>
        <dbReference type="ChEBI" id="CHEBI:29105"/>
    </cofactor>
</comment>
<dbReference type="PANTHER" id="PTHR11533">
    <property type="entry name" value="PROTEASE M1 ZINC METALLOPROTEASE"/>
    <property type="match status" value="1"/>
</dbReference>
<comment type="caution">
    <text evidence="17">The sequence shown here is derived from an EMBL/GenBank/DDBJ whole genome shotgun (WGS) entry which is preliminary data.</text>
</comment>
<evidence type="ECO:0000313" key="17">
    <source>
        <dbReference type="EMBL" id="OAX51447.1"/>
    </source>
</evidence>
<evidence type="ECO:0000256" key="1">
    <source>
        <dbReference type="ARBA" id="ARBA00000098"/>
    </source>
</evidence>
<comment type="catalytic activity">
    <reaction evidence="1">
        <text>Release of an N-terminal amino acid, Xaa-|-Yaa- from a peptide, amide or arylamide. Xaa is preferably Ala, but may be most amino acids including Pro (slow action). When a terminal hydrophobic residue is followed by a prolyl residue, the two may be released as an intact Xaa-Pro dipeptide.</text>
        <dbReference type="EC" id="3.4.11.2"/>
    </reaction>
</comment>
<dbReference type="NCBIfam" id="TIGR02412">
    <property type="entry name" value="pepN_strep_liv"/>
    <property type="match status" value="1"/>
</dbReference>
<dbReference type="Proteomes" id="UP000053171">
    <property type="component" value="Unassembled WGS sequence"/>
</dbReference>
<evidence type="ECO:0000256" key="7">
    <source>
        <dbReference type="ARBA" id="ARBA00022670"/>
    </source>
</evidence>
<evidence type="ECO:0000259" key="14">
    <source>
        <dbReference type="Pfam" id="PF01433"/>
    </source>
</evidence>
<evidence type="ECO:0000256" key="2">
    <source>
        <dbReference type="ARBA" id="ARBA00001947"/>
    </source>
</evidence>
<dbReference type="GO" id="GO:0043171">
    <property type="term" value="P:peptide catabolic process"/>
    <property type="evidence" value="ECO:0007669"/>
    <property type="project" value="TreeGrafter"/>
</dbReference>
<evidence type="ECO:0000256" key="5">
    <source>
        <dbReference type="ARBA" id="ARBA00015611"/>
    </source>
</evidence>
<dbReference type="SUPFAM" id="SSF55486">
    <property type="entry name" value="Metalloproteases ('zincins'), catalytic domain"/>
    <property type="match status" value="1"/>
</dbReference>
<dbReference type="Pfam" id="PF11838">
    <property type="entry name" value="ERAP1_C"/>
    <property type="match status" value="1"/>
</dbReference>
<feature type="domain" description="ERAP1-like C-terminal" evidence="15">
    <location>
        <begin position="557"/>
        <end position="870"/>
    </location>
</feature>
<keyword evidence="11" id="KW-0482">Metalloprotease</keyword>
<evidence type="ECO:0000256" key="12">
    <source>
        <dbReference type="ARBA" id="ARBA00029811"/>
    </source>
</evidence>
<dbReference type="InterPro" id="IPR014782">
    <property type="entry name" value="Peptidase_M1_dom"/>
</dbReference>
<reference evidence="17" key="1">
    <citation type="submission" date="2016-06" db="EMBL/GenBank/DDBJ databases">
        <title>Identification of putative biosynthetic pathways for the production of bioactive secondary metabolites by the marine actinomycete Kocuria kristinae RUTW2-3.</title>
        <authorList>
            <person name="Waterworth S.C."/>
            <person name="Walmsley T.A."/>
            <person name="Matongo T."/>
            <person name="Davies-Coleman M.T."/>
            <person name="Dorrington R.A."/>
        </authorList>
    </citation>
    <scope>NUCLEOTIDE SEQUENCE [LARGE SCALE GENOMIC DNA]</scope>
    <source>
        <strain evidence="17">RUTW2-3</strain>
    </source>
</reference>
<name>A0A199NRA1_9MICC</name>
<dbReference type="GO" id="GO:0070006">
    <property type="term" value="F:metalloaminopeptidase activity"/>
    <property type="evidence" value="ECO:0007669"/>
    <property type="project" value="TreeGrafter"/>
</dbReference>
<dbReference type="CDD" id="cd09602">
    <property type="entry name" value="M1_APN"/>
    <property type="match status" value="1"/>
</dbReference>
<evidence type="ECO:0000256" key="11">
    <source>
        <dbReference type="ARBA" id="ARBA00023049"/>
    </source>
</evidence>
<accession>A0A199NRA1</accession>
<dbReference type="InterPro" id="IPR001930">
    <property type="entry name" value="Peptidase_M1"/>
</dbReference>
<dbReference type="GO" id="GO:0005615">
    <property type="term" value="C:extracellular space"/>
    <property type="evidence" value="ECO:0007669"/>
    <property type="project" value="TreeGrafter"/>
</dbReference>
<dbReference type="Pfam" id="PF17900">
    <property type="entry name" value="Peptidase_M1_N"/>
    <property type="match status" value="1"/>
</dbReference>
<evidence type="ECO:0000256" key="10">
    <source>
        <dbReference type="ARBA" id="ARBA00022833"/>
    </source>
</evidence>
<evidence type="ECO:0000256" key="4">
    <source>
        <dbReference type="ARBA" id="ARBA00012564"/>
    </source>
</evidence>
<dbReference type="GO" id="GO:0016285">
    <property type="term" value="F:alanyl aminopeptidase activity"/>
    <property type="evidence" value="ECO:0007669"/>
    <property type="project" value="UniProtKB-EC"/>
</dbReference>
<dbReference type="EC" id="3.4.11.2" evidence="4"/>
<dbReference type="GO" id="GO:0008270">
    <property type="term" value="F:zinc ion binding"/>
    <property type="evidence" value="ECO:0007669"/>
    <property type="project" value="InterPro"/>
</dbReference>
<dbReference type="Pfam" id="PF01433">
    <property type="entry name" value="Peptidase_M1"/>
    <property type="match status" value="1"/>
</dbReference>
<evidence type="ECO:0000256" key="3">
    <source>
        <dbReference type="ARBA" id="ARBA00010136"/>
    </source>
</evidence>
<dbReference type="GO" id="GO:0005737">
    <property type="term" value="C:cytoplasm"/>
    <property type="evidence" value="ECO:0007669"/>
    <property type="project" value="TreeGrafter"/>
</dbReference>
<dbReference type="InterPro" id="IPR027268">
    <property type="entry name" value="Peptidase_M4/M1_CTD_sf"/>
</dbReference>
<keyword evidence="18" id="KW-1185">Reference proteome</keyword>
<keyword evidence="6" id="KW-0031">Aminopeptidase</keyword>
<protein>
    <recommendedName>
        <fullName evidence="5">Aminopeptidase N</fullName>
        <ecNumber evidence="4">3.4.11.2</ecNumber>
    </recommendedName>
    <alternativeName>
        <fullName evidence="12">Alanine aminopeptidase</fullName>
    </alternativeName>
    <alternativeName>
        <fullName evidence="13">Lysyl aminopeptidase</fullName>
    </alternativeName>
</protein>
<dbReference type="GO" id="GO:0042277">
    <property type="term" value="F:peptide binding"/>
    <property type="evidence" value="ECO:0007669"/>
    <property type="project" value="TreeGrafter"/>
</dbReference>
<dbReference type="SUPFAM" id="SSF63737">
    <property type="entry name" value="Leukotriene A4 hydrolase N-terminal domain"/>
    <property type="match status" value="1"/>
</dbReference>
<evidence type="ECO:0000256" key="13">
    <source>
        <dbReference type="ARBA" id="ARBA00031533"/>
    </source>
</evidence>
<keyword evidence="7" id="KW-0645">Protease</keyword>
<proteinExistence type="inferred from homology"/>
<evidence type="ECO:0000259" key="15">
    <source>
        <dbReference type="Pfam" id="PF11838"/>
    </source>
</evidence>